<reference evidence="1 2" key="1">
    <citation type="submission" date="2019-03" db="EMBL/GenBank/DDBJ databases">
        <title>Genomic analyses of the natural microbiome of Caenorhabditis elegans.</title>
        <authorList>
            <person name="Samuel B."/>
        </authorList>
    </citation>
    <scope>NUCLEOTIDE SEQUENCE [LARGE SCALE GENOMIC DNA]</scope>
    <source>
        <strain evidence="1 2">BIGb0156</strain>
    </source>
</reference>
<dbReference type="AlphaFoldDB" id="A0A4R6EY11"/>
<evidence type="ECO:0000313" key="1">
    <source>
        <dbReference type="EMBL" id="TDN64704.1"/>
    </source>
</evidence>
<dbReference type="OrthoDB" id="6631664at2"/>
<name>A0A4R6EY11_SCAGO</name>
<sequence length="146" mass="16479">MENTREIIPQLYSELTVGHPDIIDLAERCELLAQILLDCKTVEQYQPVCRCLIAYLDALKLAFDETLSDLRIIELTVDEIPLEEPNWLVADSDTQYEYCRVTASSLLHTEDEADAATTAGLLHDLVCFMCDELKAPRFVCAEPQTA</sequence>
<comment type="caution">
    <text evidence="1">The sequence shown here is derived from an EMBL/GenBank/DDBJ whole genome shotgun (WGS) entry which is preliminary data.</text>
</comment>
<dbReference type="RefSeq" id="WP_133460148.1">
    <property type="nucleotide sequence ID" value="NZ_SNVX01000001.1"/>
</dbReference>
<accession>A0A4R6EY11</accession>
<evidence type="ECO:0000313" key="2">
    <source>
        <dbReference type="Proteomes" id="UP000295530"/>
    </source>
</evidence>
<gene>
    <name evidence="1" type="ORF">EC847_101636</name>
</gene>
<evidence type="ECO:0008006" key="3">
    <source>
        <dbReference type="Google" id="ProtNLM"/>
    </source>
</evidence>
<protein>
    <recommendedName>
        <fullName evidence="3">Regulator of sigma D</fullName>
    </recommendedName>
</protein>
<organism evidence="1 2">
    <name type="scientific">Scandinavium goeteborgense</name>
    <dbReference type="NCBI Taxonomy" id="1851514"/>
    <lineage>
        <taxon>Bacteria</taxon>
        <taxon>Pseudomonadati</taxon>
        <taxon>Pseudomonadota</taxon>
        <taxon>Gammaproteobacteria</taxon>
        <taxon>Enterobacterales</taxon>
        <taxon>Enterobacteriaceae</taxon>
        <taxon>Scandinavium</taxon>
    </lineage>
</organism>
<dbReference type="EMBL" id="SNVX01000001">
    <property type="protein sequence ID" value="TDN64704.1"/>
    <property type="molecule type" value="Genomic_DNA"/>
</dbReference>
<proteinExistence type="predicted"/>
<keyword evidence="2" id="KW-1185">Reference proteome</keyword>
<dbReference type="Proteomes" id="UP000295530">
    <property type="component" value="Unassembled WGS sequence"/>
</dbReference>